<accession>A0ABU5N690</accession>
<organism evidence="2 3">
    <name type="scientific">Microbacterium aquimaris</name>
    <dbReference type="NCBI Taxonomy" id="459816"/>
    <lineage>
        <taxon>Bacteria</taxon>
        <taxon>Bacillati</taxon>
        <taxon>Actinomycetota</taxon>
        <taxon>Actinomycetes</taxon>
        <taxon>Micrococcales</taxon>
        <taxon>Microbacteriaceae</taxon>
        <taxon>Microbacterium</taxon>
    </lineage>
</organism>
<feature type="transmembrane region" description="Helical" evidence="1">
    <location>
        <begin position="81"/>
        <end position="101"/>
    </location>
</feature>
<proteinExistence type="predicted"/>
<feature type="transmembrane region" description="Helical" evidence="1">
    <location>
        <begin position="182"/>
        <end position="207"/>
    </location>
</feature>
<sequence>MSKRAVLWTGFLLVHLVVASAGFVFPNQPMGDVTFVYEPWAARALAGDGIMGVDQTWVYPQLALVPMLAAQALAGSVGYEVAWALLVTASDALAFALLVGAGRSRGRVAAAGFWLLFALALGPVGMYRLDGVTVPLAVAGVLWLVGRPRVASVALAVAMWIKVWPAALLAAAVVASHRRVTVFVAAFATSAAVLLAIVAFGGGAHAFGFIAGQTGRGLQIEAPVSGWVMWQVVTGAPDAAIAYDVDLLTFQVQAVGVDLVSILMTPLLVLVVGALVILGAVKAWRGATFAALFPPLALALVLALIVVNKVGSPQFLTWVIAPIVIGLVLDPRRWWRPGALAVLAAGLTQVVYPLVYDGVLVAQPLPVALLTLRNVLLVVLFVWAVVRTVRVRTSVAVTATAS</sequence>
<dbReference type="Proteomes" id="UP001291912">
    <property type="component" value="Unassembled WGS sequence"/>
</dbReference>
<feature type="transmembrane region" description="Helical" evidence="1">
    <location>
        <begin position="337"/>
        <end position="355"/>
    </location>
</feature>
<feature type="transmembrane region" description="Helical" evidence="1">
    <location>
        <begin position="108"/>
        <end position="129"/>
    </location>
</feature>
<keyword evidence="1" id="KW-0472">Membrane</keyword>
<protein>
    <submittedName>
        <fullName evidence="2">Glycosyltransferase 87 family protein</fullName>
    </submittedName>
</protein>
<comment type="caution">
    <text evidence="2">The sequence shown here is derived from an EMBL/GenBank/DDBJ whole genome shotgun (WGS) entry which is preliminary data.</text>
</comment>
<dbReference type="EMBL" id="JAWJYN010000001">
    <property type="protein sequence ID" value="MDZ8161605.1"/>
    <property type="molecule type" value="Genomic_DNA"/>
</dbReference>
<evidence type="ECO:0000256" key="1">
    <source>
        <dbReference type="SAM" id="Phobius"/>
    </source>
</evidence>
<feature type="transmembrane region" description="Helical" evidence="1">
    <location>
        <begin position="313"/>
        <end position="330"/>
    </location>
</feature>
<gene>
    <name evidence="2" type="ORF">R2Q92_07105</name>
</gene>
<feature type="transmembrane region" description="Helical" evidence="1">
    <location>
        <begin position="367"/>
        <end position="386"/>
    </location>
</feature>
<evidence type="ECO:0000313" key="3">
    <source>
        <dbReference type="Proteomes" id="UP001291912"/>
    </source>
</evidence>
<name>A0ABU5N690_9MICO</name>
<reference evidence="2 3" key="1">
    <citation type="submission" date="2023-10" db="EMBL/GenBank/DDBJ databases">
        <title>Microbacterium xanthum sp. nov., isolated from seaweed.</title>
        <authorList>
            <person name="Lee S.D."/>
        </authorList>
    </citation>
    <scope>NUCLEOTIDE SEQUENCE [LARGE SCALE GENOMIC DNA]</scope>
    <source>
        <strain evidence="2 3">KCTC 19124</strain>
    </source>
</reference>
<dbReference type="RefSeq" id="WP_194425098.1">
    <property type="nucleotide sequence ID" value="NZ_BAAAPT010000001.1"/>
</dbReference>
<keyword evidence="1" id="KW-1133">Transmembrane helix</keyword>
<feature type="transmembrane region" description="Helical" evidence="1">
    <location>
        <begin position="259"/>
        <end position="281"/>
    </location>
</feature>
<evidence type="ECO:0000313" key="2">
    <source>
        <dbReference type="EMBL" id="MDZ8161605.1"/>
    </source>
</evidence>
<keyword evidence="3" id="KW-1185">Reference proteome</keyword>
<keyword evidence="1" id="KW-0812">Transmembrane</keyword>
<feature type="transmembrane region" description="Helical" evidence="1">
    <location>
        <begin position="288"/>
        <end position="307"/>
    </location>
</feature>
<feature type="transmembrane region" description="Helical" evidence="1">
    <location>
        <begin position="149"/>
        <end position="175"/>
    </location>
</feature>